<reference evidence="2 3" key="1">
    <citation type="submission" date="2021-01" db="EMBL/GenBank/DDBJ databases">
        <title>Whole genome shotgun sequence of Actinoplanes palleronii NBRC 14916.</title>
        <authorList>
            <person name="Komaki H."/>
            <person name="Tamura T."/>
        </authorList>
    </citation>
    <scope>NUCLEOTIDE SEQUENCE [LARGE SCALE GENOMIC DNA]</scope>
    <source>
        <strain evidence="2 3">NBRC 14916</strain>
    </source>
</reference>
<evidence type="ECO:0000256" key="1">
    <source>
        <dbReference type="SAM" id="Phobius"/>
    </source>
</evidence>
<dbReference type="Pfam" id="PF08592">
    <property type="entry name" value="Anthrone_oxy"/>
    <property type="match status" value="1"/>
</dbReference>
<keyword evidence="1" id="KW-0812">Transmembrane</keyword>
<dbReference type="Proteomes" id="UP000624709">
    <property type="component" value="Unassembled WGS sequence"/>
</dbReference>
<keyword evidence="1" id="KW-1133">Transmembrane helix</keyword>
<feature type="transmembrane region" description="Helical" evidence="1">
    <location>
        <begin position="148"/>
        <end position="165"/>
    </location>
</feature>
<dbReference type="InterPro" id="IPR013901">
    <property type="entry name" value="Anthrone_oxy"/>
</dbReference>
<feature type="transmembrane region" description="Helical" evidence="1">
    <location>
        <begin position="68"/>
        <end position="90"/>
    </location>
</feature>
<name>A0ABQ4BT89_9ACTN</name>
<keyword evidence="3" id="KW-1185">Reference proteome</keyword>
<sequence>MLDLALLCQVSALDFGVVVVLNALEVFTVVVVGVMVGVEFAVAFVLNRILDGLPDDSGQLGRAHGGRMLGAVMPVWYIGSLVLVAVWAVTGWRDPGAGLVVTAGALLVLSVIMSILLLVPINNRSKTWTPENRPADWKQQINRWDRFHYGRVAVIIAAFALLAAAH</sequence>
<evidence type="ECO:0000313" key="2">
    <source>
        <dbReference type="EMBL" id="GIE73889.1"/>
    </source>
</evidence>
<keyword evidence="1" id="KW-0472">Membrane</keyword>
<accession>A0ABQ4BT89</accession>
<gene>
    <name evidence="2" type="ORF">Apa02nite_099970</name>
</gene>
<comment type="caution">
    <text evidence="2">The sequence shown here is derived from an EMBL/GenBank/DDBJ whole genome shotgun (WGS) entry which is preliminary data.</text>
</comment>
<organism evidence="2 3">
    <name type="scientific">Actinoplanes palleronii</name>
    <dbReference type="NCBI Taxonomy" id="113570"/>
    <lineage>
        <taxon>Bacteria</taxon>
        <taxon>Bacillati</taxon>
        <taxon>Actinomycetota</taxon>
        <taxon>Actinomycetes</taxon>
        <taxon>Micromonosporales</taxon>
        <taxon>Micromonosporaceae</taxon>
        <taxon>Actinoplanes</taxon>
    </lineage>
</organism>
<feature type="transmembrane region" description="Helical" evidence="1">
    <location>
        <begin position="96"/>
        <end position="119"/>
    </location>
</feature>
<evidence type="ECO:0000313" key="3">
    <source>
        <dbReference type="Proteomes" id="UP000624709"/>
    </source>
</evidence>
<protein>
    <submittedName>
        <fullName evidence="2">Membrane protein</fullName>
    </submittedName>
</protein>
<feature type="transmembrane region" description="Helical" evidence="1">
    <location>
        <begin position="26"/>
        <end position="47"/>
    </location>
</feature>
<dbReference type="EMBL" id="BOMS01000194">
    <property type="protein sequence ID" value="GIE73889.1"/>
    <property type="molecule type" value="Genomic_DNA"/>
</dbReference>
<proteinExistence type="predicted"/>